<evidence type="ECO:0000259" key="9">
    <source>
        <dbReference type="PROSITE" id="PS50850"/>
    </source>
</evidence>
<dbReference type="PANTHER" id="PTHR43271">
    <property type="entry name" value="BLL2771 PROTEIN"/>
    <property type="match status" value="1"/>
</dbReference>
<evidence type="ECO:0000256" key="1">
    <source>
        <dbReference type="ARBA" id="ARBA00004651"/>
    </source>
</evidence>
<evidence type="ECO:0000256" key="4">
    <source>
        <dbReference type="ARBA" id="ARBA00022475"/>
    </source>
</evidence>
<feature type="transmembrane region" description="Helical" evidence="8">
    <location>
        <begin position="349"/>
        <end position="368"/>
    </location>
</feature>
<feature type="transmembrane region" description="Helical" evidence="8">
    <location>
        <begin position="263"/>
        <end position="280"/>
    </location>
</feature>
<dbReference type="PANTHER" id="PTHR43271:SF1">
    <property type="entry name" value="INNER MEMBRANE TRANSPORT PROTEIN YNFM"/>
    <property type="match status" value="1"/>
</dbReference>
<comment type="similarity">
    <text evidence="2">Belongs to the major facilitator superfamily.</text>
</comment>
<gene>
    <name evidence="10" type="ORF">PAUR_a4111</name>
</gene>
<evidence type="ECO:0000256" key="6">
    <source>
        <dbReference type="ARBA" id="ARBA00022989"/>
    </source>
</evidence>
<feature type="transmembrane region" description="Helical" evidence="8">
    <location>
        <begin position="41"/>
        <end position="61"/>
    </location>
</feature>
<proteinExistence type="inferred from homology"/>
<dbReference type="Proteomes" id="UP000615755">
    <property type="component" value="Unassembled WGS sequence"/>
</dbReference>
<dbReference type="InterPro" id="IPR020846">
    <property type="entry name" value="MFS_dom"/>
</dbReference>
<comment type="caution">
    <text evidence="10">The sequence shown here is derived from an EMBL/GenBank/DDBJ whole genome shotgun (WGS) entry which is preliminary data.</text>
</comment>
<feature type="domain" description="Major facilitator superfamily (MFS) profile" evidence="9">
    <location>
        <begin position="1"/>
        <end position="373"/>
    </location>
</feature>
<evidence type="ECO:0000256" key="3">
    <source>
        <dbReference type="ARBA" id="ARBA00022448"/>
    </source>
</evidence>
<dbReference type="EMBL" id="AQGV01000013">
    <property type="protein sequence ID" value="MBE0369580.1"/>
    <property type="molecule type" value="Genomic_DNA"/>
</dbReference>
<feature type="transmembrane region" description="Helical" evidence="8">
    <location>
        <begin position="97"/>
        <end position="115"/>
    </location>
</feature>
<evidence type="ECO:0000256" key="7">
    <source>
        <dbReference type="ARBA" id="ARBA00023136"/>
    </source>
</evidence>
<name>A0ABR9EF13_9GAMM</name>
<evidence type="ECO:0000313" key="11">
    <source>
        <dbReference type="Proteomes" id="UP000615755"/>
    </source>
</evidence>
<sequence>MPILLLLCCSIFTFFVLYAPQPLLMVFATQFGVSVASSGSLMSITMLPLAIAPIFYGLLFAHHNALHILKYAMLMLAATCIIFVYVPNFELLLLTRFLQGLILPAILTALTSYIGQQYQGKALHKNMTRYIASTIIGGYFGRMLAANFASFYSWESFYYVIATALTVLAITINVHLFEKNTHPISSPREYLKPLKEPTLLRLYLAVFCMFFCFSALLNYLPFILSTQFSIIDSRLIGWIYSGYFVGAILSLTTPLLKRHLYNNWLFLTVIFSVYSGSIIVLDTTSISIFVSAFTLFCACMFMIHATAAPLANVLSTAPVSVTNGAYVSFYYTGGALGSYFPGLVIEHLGYHAFIINLFVLCLCGLLLIHKNYKQGISTTLG</sequence>
<accession>A0ABR9EF13</accession>
<keyword evidence="4" id="KW-1003">Cell membrane</keyword>
<keyword evidence="6 8" id="KW-1133">Transmembrane helix</keyword>
<feature type="transmembrane region" description="Helical" evidence="8">
    <location>
        <begin position="68"/>
        <end position="85"/>
    </location>
</feature>
<keyword evidence="5 8" id="KW-0812">Transmembrane</keyword>
<keyword evidence="11" id="KW-1185">Reference proteome</keyword>
<feature type="transmembrane region" description="Helical" evidence="8">
    <location>
        <begin position="127"/>
        <end position="145"/>
    </location>
</feature>
<dbReference type="Pfam" id="PF07690">
    <property type="entry name" value="MFS_1"/>
    <property type="match status" value="1"/>
</dbReference>
<dbReference type="RefSeq" id="WP_192508802.1">
    <property type="nucleotide sequence ID" value="NZ_AQGV01000013.1"/>
</dbReference>
<keyword evidence="3" id="KW-0813">Transport</keyword>
<comment type="subcellular location">
    <subcellularLocation>
        <location evidence="1">Cell membrane</location>
        <topology evidence="1">Multi-pass membrane protein</topology>
    </subcellularLocation>
</comment>
<organism evidence="10 11">
    <name type="scientific">Pseudoalteromonas aurantia 208</name>
    <dbReference type="NCBI Taxonomy" id="1314867"/>
    <lineage>
        <taxon>Bacteria</taxon>
        <taxon>Pseudomonadati</taxon>
        <taxon>Pseudomonadota</taxon>
        <taxon>Gammaproteobacteria</taxon>
        <taxon>Alteromonadales</taxon>
        <taxon>Pseudoalteromonadaceae</taxon>
        <taxon>Pseudoalteromonas</taxon>
    </lineage>
</organism>
<keyword evidence="7 8" id="KW-0472">Membrane</keyword>
<evidence type="ECO:0000313" key="10">
    <source>
        <dbReference type="EMBL" id="MBE0369580.1"/>
    </source>
</evidence>
<evidence type="ECO:0000256" key="2">
    <source>
        <dbReference type="ARBA" id="ARBA00008335"/>
    </source>
</evidence>
<dbReference type="Gene3D" id="1.20.1250.20">
    <property type="entry name" value="MFS general substrate transporter like domains"/>
    <property type="match status" value="1"/>
</dbReference>
<feature type="transmembrane region" description="Helical" evidence="8">
    <location>
        <begin position="235"/>
        <end position="256"/>
    </location>
</feature>
<dbReference type="InterPro" id="IPR036259">
    <property type="entry name" value="MFS_trans_sf"/>
</dbReference>
<dbReference type="PROSITE" id="PS50850">
    <property type="entry name" value="MFS"/>
    <property type="match status" value="1"/>
</dbReference>
<feature type="transmembrane region" description="Helical" evidence="8">
    <location>
        <begin position="310"/>
        <end position="329"/>
    </location>
</feature>
<dbReference type="InterPro" id="IPR011701">
    <property type="entry name" value="MFS"/>
</dbReference>
<feature type="transmembrane region" description="Helical" evidence="8">
    <location>
        <begin position="198"/>
        <end position="223"/>
    </location>
</feature>
<evidence type="ECO:0000256" key="5">
    <source>
        <dbReference type="ARBA" id="ARBA00022692"/>
    </source>
</evidence>
<dbReference type="CDD" id="cd17324">
    <property type="entry name" value="MFS_NepI_like"/>
    <property type="match status" value="1"/>
</dbReference>
<feature type="transmembrane region" description="Helical" evidence="8">
    <location>
        <begin position="157"/>
        <end position="177"/>
    </location>
</feature>
<feature type="transmembrane region" description="Helical" evidence="8">
    <location>
        <begin position="286"/>
        <end position="303"/>
    </location>
</feature>
<evidence type="ECO:0000256" key="8">
    <source>
        <dbReference type="SAM" id="Phobius"/>
    </source>
</evidence>
<dbReference type="SUPFAM" id="SSF103473">
    <property type="entry name" value="MFS general substrate transporter"/>
    <property type="match status" value="1"/>
</dbReference>
<reference evidence="10 11" key="1">
    <citation type="submission" date="2015-03" db="EMBL/GenBank/DDBJ databases">
        <title>Genome sequence of Pseudoalteromonas aurantia.</title>
        <authorList>
            <person name="Xie B.-B."/>
            <person name="Rong J.-C."/>
            <person name="Qin Q.-L."/>
            <person name="Zhang Y.-Z."/>
        </authorList>
    </citation>
    <scope>NUCLEOTIDE SEQUENCE [LARGE SCALE GENOMIC DNA]</scope>
    <source>
        <strain evidence="10 11">208</strain>
    </source>
</reference>
<protein>
    <recommendedName>
        <fullName evidence="9">Major facilitator superfamily (MFS) profile domain-containing protein</fullName>
    </recommendedName>
</protein>